<dbReference type="GO" id="GO:0005737">
    <property type="term" value="C:cytoplasm"/>
    <property type="evidence" value="ECO:0007669"/>
    <property type="project" value="UniProtKB-SubCell"/>
</dbReference>
<organism evidence="8 9">
    <name type="scientific">Chthoniobacter flavus Ellin428</name>
    <dbReference type="NCBI Taxonomy" id="497964"/>
    <lineage>
        <taxon>Bacteria</taxon>
        <taxon>Pseudomonadati</taxon>
        <taxon>Verrucomicrobiota</taxon>
        <taxon>Spartobacteria</taxon>
        <taxon>Chthoniobacterales</taxon>
        <taxon>Chthoniobacteraceae</taxon>
        <taxon>Chthoniobacter</taxon>
    </lineage>
</organism>
<dbReference type="FunCoup" id="B4D3M9">
    <property type="interactions" value="96"/>
</dbReference>
<name>B4D3M9_9BACT</name>
<feature type="active site" description="Proton donor/acceptor" evidence="6">
    <location>
        <position position="141"/>
    </location>
</feature>
<dbReference type="InParanoid" id="B4D3M9"/>
<evidence type="ECO:0000256" key="3">
    <source>
        <dbReference type="ARBA" id="ARBA00023239"/>
    </source>
</evidence>
<feature type="binding site" evidence="7">
    <location>
        <position position="51"/>
    </location>
    <ligand>
        <name>pyruvate</name>
        <dbReference type="ChEBI" id="CHEBI:15361"/>
    </ligand>
</feature>
<dbReference type="Gene3D" id="3.20.20.70">
    <property type="entry name" value="Aldolase class I"/>
    <property type="match status" value="1"/>
</dbReference>
<keyword evidence="3 5" id="KW-0456">Lyase</keyword>
<dbReference type="AlphaFoldDB" id="B4D3M9"/>
<dbReference type="RefSeq" id="WP_006980842.1">
    <property type="nucleotide sequence ID" value="NZ_ABVL01000010.1"/>
</dbReference>
<evidence type="ECO:0000256" key="6">
    <source>
        <dbReference type="PIRSR" id="PIRSR001365-1"/>
    </source>
</evidence>
<dbReference type="Pfam" id="PF00701">
    <property type="entry name" value="DHDPS"/>
    <property type="match status" value="1"/>
</dbReference>
<dbReference type="PANTHER" id="PTHR12128:SF21">
    <property type="entry name" value="N-ACETYLNEURAMINATE LYASE"/>
    <property type="match status" value="1"/>
</dbReference>
<dbReference type="SMART" id="SM01130">
    <property type="entry name" value="DHDPS"/>
    <property type="match status" value="1"/>
</dbReference>
<evidence type="ECO:0000256" key="1">
    <source>
        <dbReference type="ARBA" id="ARBA00004496"/>
    </source>
</evidence>
<dbReference type="STRING" id="497964.CfE428DRAFT_3517"/>
<keyword evidence="9" id="KW-1185">Reference proteome</keyword>
<sequence>MSNFTAPLTGLISAPFTAFHNDGSLNLQAVEKQVASLVANGVSGAFVCGTTGEGISMTVEERMRVAERWQQVAEGKLQVVVHVGHTSLGDARALAAHTQKIGAQGTSTLAPYFFKPGNAEDLAMFCAEVASAAPALPFYYYQIPSMTGVNIPAADFLRAAAPRIPNLAGVKFTFENLMDFSECVRLEGGRYNIVFGRDEILVAGLSLGARGAIGSTYNFIAPIFHEIIAAFEKGDLALARERQAAANAIIQIFIRYGGPPAGKVMMKMIGVDCGPVRLPLRELSPKREEQMRAELEAAGFFQMCSRG</sequence>
<dbReference type="eggNOG" id="COG0329">
    <property type="taxonomic scope" value="Bacteria"/>
</dbReference>
<dbReference type="PANTHER" id="PTHR12128">
    <property type="entry name" value="DIHYDRODIPICOLINATE SYNTHASE"/>
    <property type="match status" value="1"/>
</dbReference>
<dbReference type="PIRSF" id="PIRSF001365">
    <property type="entry name" value="DHDPS"/>
    <property type="match status" value="1"/>
</dbReference>
<evidence type="ECO:0000256" key="7">
    <source>
        <dbReference type="PIRSR" id="PIRSR001365-2"/>
    </source>
</evidence>
<comment type="similarity">
    <text evidence="5">Belongs to the DapA family.</text>
</comment>
<evidence type="ECO:0000256" key="5">
    <source>
        <dbReference type="PIRNR" id="PIRNR001365"/>
    </source>
</evidence>
<evidence type="ECO:0000313" key="9">
    <source>
        <dbReference type="Proteomes" id="UP000005824"/>
    </source>
</evidence>
<evidence type="ECO:0000313" key="8">
    <source>
        <dbReference type="EMBL" id="EDY18859.1"/>
    </source>
</evidence>
<feature type="active site" description="Schiff-base intermediate with substrate" evidence="6">
    <location>
        <position position="171"/>
    </location>
</feature>
<feature type="binding site" evidence="7">
    <location>
        <position position="213"/>
    </location>
    <ligand>
        <name>pyruvate</name>
        <dbReference type="ChEBI" id="CHEBI:15361"/>
    </ligand>
</feature>
<dbReference type="GO" id="GO:0016829">
    <property type="term" value="F:lyase activity"/>
    <property type="evidence" value="ECO:0007669"/>
    <property type="project" value="UniProtKB-KW"/>
</dbReference>
<dbReference type="InterPro" id="IPR002220">
    <property type="entry name" value="DapA-like"/>
</dbReference>
<keyword evidence="4" id="KW-0119">Carbohydrate metabolism</keyword>
<accession>B4D3M9</accession>
<protein>
    <submittedName>
        <fullName evidence="8">Dihydrodipicolinate synthetase</fullName>
    </submittedName>
</protein>
<gene>
    <name evidence="8" type="ORF">CfE428DRAFT_3517</name>
</gene>
<dbReference type="InterPro" id="IPR013785">
    <property type="entry name" value="Aldolase_TIM"/>
</dbReference>
<dbReference type="EMBL" id="ABVL01000010">
    <property type="protein sequence ID" value="EDY18859.1"/>
    <property type="molecule type" value="Genomic_DNA"/>
</dbReference>
<evidence type="ECO:0000256" key="4">
    <source>
        <dbReference type="ARBA" id="ARBA00023277"/>
    </source>
</evidence>
<keyword evidence="2" id="KW-0963">Cytoplasm</keyword>
<dbReference type="Proteomes" id="UP000005824">
    <property type="component" value="Unassembled WGS sequence"/>
</dbReference>
<dbReference type="PRINTS" id="PR00146">
    <property type="entry name" value="DHPICSNTHASE"/>
</dbReference>
<evidence type="ECO:0000256" key="2">
    <source>
        <dbReference type="ARBA" id="ARBA00022490"/>
    </source>
</evidence>
<proteinExistence type="inferred from homology"/>
<comment type="caution">
    <text evidence="8">The sequence shown here is derived from an EMBL/GenBank/DDBJ whole genome shotgun (WGS) entry which is preliminary data.</text>
</comment>
<reference evidence="8 9" key="1">
    <citation type="journal article" date="2011" name="J. Bacteriol.">
        <title>Genome sequence of Chthoniobacter flavus Ellin428, an aerobic heterotrophic soil bacterium.</title>
        <authorList>
            <person name="Kant R."/>
            <person name="van Passel M.W."/>
            <person name="Palva A."/>
            <person name="Lucas S."/>
            <person name="Lapidus A."/>
            <person name="Glavina Del Rio T."/>
            <person name="Dalin E."/>
            <person name="Tice H."/>
            <person name="Bruce D."/>
            <person name="Goodwin L."/>
            <person name="Pitluck S."/>
            <person name="Larimer F.W."/>
            <person name="Land M.L."/>
            <person name="Hauser L."/>
            <person name="Sangwan P."/>
            <person name="de Vos W.M."/>
            <person name="Janssen P.H."/>
            <person name="Smidt H."/>
        </authorList>
    </citation>
    <scope>NUCLEOTIDE SEQUENCE [LARGE SCALE GENOMIC DNA]</scope>
    <source>
        <strain evidence="8 9">Ellin428</strain>
    </source>
</reference>
<dbReference type="SUPFAM" id="SSF51569">
    <property type="entry name" value="Aldolase"/>
    <property type="match status" value="1"/>
</dbReference>
<comment type="subcellular location">
    <subcellularLocation>
        <location evidence="1">Cytoplasm</location>
    </subcellularLocation>
</comment>